<organism evidence="2 3">
    <name type="scientific">Luteimonas salinisoli</name>
    <dbReference type="NCBI Taxonomy" id="2752307"/>
    <lineage>
        <taxon>Bacteria</taxon>
        <taxon>Pseudomonadati</taxon>
        <taxon>Pseudomonadota</taxon>
        <taxon>Gammaproteobacteria</taxon>
        <taxon>Lysobacterales</taxon>
        <taxon>Lysobacteraceae</taxon>
        <taxon>Luteimonas</taxon>
    </lineage>
</organism>
<evidence type="ECO:0000256" key="1">
    <source>
        <dbReference type="SAM" id="SignalP"/>
    </source>
</evidence>
<reference evidence="2 3" key="1">
    <citation type="submission" date="2020-07" db="EMBL/GenBank/DDBJ databases">
        <title>Luteimonas sp. SJ-92.</title>
        <authorList>
            <person name="Huang X.-X."/>
            <person name="Xu L."/>
            <person name="Sun J.-Q."/>
        </authorList>
    </citation>
    <scope>NUCLEOTIDE SEQUENCE [LARGE SCALE GENOMIC DNA]</scope>
    <source>
        <strain evidence="2 3">SJ-92</strain>
    </source>
</reference>
<dbReference type="Proteomes" id="UP000578091">
    <property type="component" value="Unassembled WGS sequence"/>
</dbReference>
<evidence type="ECO:0000313" key="3">
    <source>
        <dbReference type="Proteomes" id="UP000578091"/>
    </source>
</evidence>
<dbReference type="RefSeq" id="WP_180679593.1">
    <property type="nucleotide sequence ID" value="NZ_JACCKA010000086.1"/>
</dbReference>
<proteinExistence type="predicted"/>
<name>A0A853JES1_9GAMM</name>
<dbReference type="Pfam" id="PF04338">
    <property type="entry name" value="DUF481"/>
    <property type="match status" value="1"/>
</dbReference>
<evidence type="ECO:0000313" key="2">
    <source>
        <dbReference type="EMBL" id="NZA27831.1"/>
    </source>
</evidence>
<sequence>MTDSRRLPLLLAAALALSAAPAAARAQTSPPLGDEPIWNLTGELGFAMSRGNRRSENLNTRLLFSQEDVRSKHQLTLSALRAKADITSDFDGDGVAETRYTTSANRYQVAGTTAIKVNEMHNWFGAARYERDDFSLYDYQGTFSFGYGHHFIRNEDTRLLTEIGPGYRRARRMSSGEIQSDFIVRGLLEFRHRLTENSEFTNSLLVESGQDNTFAQNDLGVSVSMNESLALKAALQARHNSDVDQEAGVKKTDTLTTINLVYTFK</sequence>
<comment type="caution">
    <text evidence="2">The sequence shown here is derived from an EMBL/GenBank/DDBJ whole genome shotgun (WGS) entry which is preliminary data.</text>
</comment>
<dbReference type="EMBL" id="JACCKA010000086">
    <property type="protein sequence ID" value="NZA27831.1"/>
    <property type="molecule type" value="Genomic_DNA"/>
</dbReference>
<gene>
    <name evidence="2" type="ORF">H0E84_15745</name>
</gene>
<dbReference type="AlphaFoldDB" id="A0A853JES1"/>
<accession>A0A853JES1</accession>
<keyword evidence="1" id="KW-0732">Signal</keyword>
<dbReference type="InterPro" id="IPR007433">
    <property type="entry name" value="DUF481"/>
</dbReference>
<feature type="signal peptide" evidence="1">
    <location>
        <begin position="1"/>
        <end position="26"/>
    </location>
</feature>
<keyword evidence="3" id="KW-1185">Reference proteome</keyword>
<protein>
    <submittedName>
        <fullName evidence="2">DUF481 domain-containing protein</fullName>
    </submittedName>
</protein>
<dbReference type="PROSITE" id="PS51318">
    <property type="entry name" value="TAT"/>
    <property type="match status" value="1"/>
</dbReference>
<feature type="chain" id="PRO_5032713954" evidence="1">
    <location>
        <begin position="27"/>
        <end position="265"/>
    </location>
</feature>
<dbReference type="InterPro" id="IPR006311">
    <property type="entry name" value="TAT_signal"/>
</dbReference>